<keyword evidence="4" id="KW-1185">Reference proteome</keyword>
<dbReference type="EnsemblMetazoa" id="tetur40g00100.1">
    <property type="protein sequence ID" value="tetur40g00100.1"/>
    <property type="gene ID" value="tetur40g00100"/>
</dbReference>
<name>T1L4Q8_TETUR</name>
<evidence type="ECO:0000313" key="4">
    <source>
        <dbReference type="Proteomes" id="UP000015104"/>
    </source>
</evidence>
<feature type="chain" id="PRO_5013266176" evidence="2">
    <location>
        <begin position="16"/>
        <end position="92"/>
    </location>
</feature>
<dbReference type="PANTHER" id="PTHR39945:SF1">
    <property type="entry name" value="FI14129P"/>
    <property type="match status" value="1"/>
</dbReference>
<feature type="region of interest" description="Disordered" evidence="1">
    <location>
        <begin position="14"/>
        <end position="37"/>
    </location>
</feature>
<keyword evidence="2" id="KW-0732">Signal</keyword>
<evidence type="ECO:0000313" key="3">
    <source>
        <dbReference type="EnsemblMetazoa" id="tetur40g00100.1"/>
    </source>
</evidence>
<protein>
    <submittedName>
        <fullName evidence="3">Uncharacterized protein</fullName>
    </submittedName>
</protein>
<reference evidence="3" key="2">
    <citation type="submission" date="2015-06" db="UniProtKB">
        <authorList>
            <consortium name="EnsemblMetazoa"/>
        </authorList>
    </citation>
    <scope>IDENTIFICATION</scope>
</reference>
<proteinExistence type="predicted"/>
<feature type="signal peptide" evidence="2">
    <location>
        <begin position="1"/>
        <end position="15"/>
    </location>
</feature>
<sequence length="92" mass="10517">MVFLLITSELKVVSSNPVPSSKDDLDGPNGQNKHSIDNLRRECFPGSELRDLCEMCAKVTRNVNTFPWCCTRQFNVTQWCEEYLSYTIGPNK</sequence>
<dbReference type="HOGENOM" id="CLU_2416148_0_0_1"/>
<organism evidence="3 4">
    <name type="scientific">Tetranychus urticae</name>
    <name type="common">Two-spotted spider mite</name>
    <dbReference type="NCBI Taxonomy" id="32264"/>
    <lineage>
        <taxon>Eukaryota</taxon>
        <taxon>Metazoa</taxon>
        <taxon>Ecdysozoa</taxon>
        <taxon>Arthropoda</taxon>
        <taxon>Chelicerata</taxon>
        <taxon>Arachnida</taxon>
        <taxon>Acari</taxon>
        <taxon>Acariformes</taxon>
        <taxon>Trombidiformes</taxon>
        <taxon>Prostigmata</taxon>
        <taxon>Eleutherengona</taxon>
        <taxon>Raphignathae</taxon>
        <taxon>Tetranychoidea</taxon>
        <taxon>Tetranychidae</taxon>
        <taxon>Tetranychus</taxon>
    </lineage>
</organism>
<accession>T1L4Q8</accession>
<evidence type="ECO:0000256" key="1">
    <source>
        <dbReference type="SAM" id="MobiDB-lite"/>
    </source>
</evidence>
<reference evidence="4" key="1">
    <citation type="submission" date="2011-08" db="EMBL/GenBank/DDBJ databases">
        <authorList>
            <person name="Rombauts S."/>
        </authorList>
    </citation>
    <scope>NUCLEOTIDE SEQUENCE</scope>
    <source>
        <strain evidence="4">London</strain>
    </source>
</reference>
<dbReference type="AlphaFoldDB" id="T1L4Q8"/>
<dbReference type="EMBL" id="CAEY01001160">
    <property type="status" value="NOT_ANNOTATED_CDS"/>
    <property type="molecule type" value="Genomic_DNA"/>
</dbReference>
<dbReference type="PANTHER" id="PTHR39945">
    <property type="entry name" value="FI14129P"/>
    <property type="match status" value="1"/>
</dbReference>
<evidence type="ECO:0000256" key="2">
    <source>
        <dbReference type="SAM" id="SignalP"/>
    </source>
</evidence>
<dbReference type="Proteomes" id="UP000015104">
    <property type="component" value="Unassembled WGS sequence"/>
</dbReference>